<keyword evidence="2" id="KW-1185">Reference proteome</keyword>
<sequence length="84" mass="10012">MSEMSEISDREDEVEEPQVDASYFSDLKSRFYCDVIRTSTKLSMSAAPKISRRNIEFRMMPMRRYQDFNQTEYECSSKNIPSKY</sequence>
<name>A0AAW1LVU6_POPJA</name>
<organism evidence="1 2">
    <name type="scientific">Popillia japonica</name>
    <name type="common">Japanese beetle</name>
    <dbReference type="NCBI Taxonomy" id="7064"/>
    <lineage>
        <taxon>Eukaryota</taxon>
        <taxon>Metazoa</taxon>
        <taxon>Ecdysozoa</taxon>
        <taxon>Arthropoda</taxon>
        <taxon>Hexapoda</taxon>
        <taxon>Insecta</taxon>
        <taxon>Pterygota</taxon>
        <taxon>Neoptera</taxon>
        <taxon>Endopterygota</taxon>
        <taxon>Coleoptera</taxon>
        <taxon>Polyphaga</taxon>
        <taxon>Scarabaeiformia</taxon>
        <taxon>Scarabaeidae</taxon>
        <taxon>Rutelinae</taxon>
        <taxon>Popillia</taxon>
    </lineage>
</organism>
<comment type="caution">
    <text evidence="1">The sequence shown here is derived from an EMBL/GenBank/DDBJ whole genome shotgun (WGS) entry which is preliminary data.</text>
</comment>
<reference evidence="1 2" key="1">
    <citation type="journal article" date="2024" name="BMC Genomics">
        <title>De novo assembly and annotation of Popillia japonica's genome with initial clues to its potential as an invasive pest.</title>
        <authorList>
            <person name="Cucini C."/>
            <person name="Boschi S."/>
            <person name="Funari R."/>
            <person name="Cardaioli E."/>
            <person name="Iannotti N."/>
            <person name="Marturano G."/>
            <person name="Paoli F."/>
            <person name="Bruttini M."/>
            <person name="Carapelli A."/>
            <person name="Frati F."/>
            <person name="Nardi F."/>
        </authorList>
    </citation>
    <scope>NUCLEOTIDE SEQUENCE [LARGE SCALE GENOMIC DNA]</scope>
    <source>
        <strain evidence="1">DMR45628</strain>
    </source>
</reference>
<dbReference type="AlphaFoldDB" id="A0AAW1LVU6"/>
<gene>
    <name evidence="1" type="ORF">QE152_g10212</name>
</gene>
<dbReference type="EMBL" id="JASPKY010000092">
    <property type="protein sequence ID" value="KAK9738033.1"/>
    <property type="molecule type" value="Genomic_DNA"/>
</dbReference>
<evidence type="ECO:0000313" key="1">
    <source>
        <dbReference type="EMBL" id="KAK9738033.1"/>
    </source>
</evidence>
<evidence type="ECO:0000313" key="2">
    <source>
        <dbReference type="Proteomes" id="UP001458880"/>
    </source>
</evidence>
<accession>A0AAW1LVU6</accession>
<proteinExistence type="predicted"/>
<protein>
    <submittedName>
        <fullName evidence="1">Uncharacterized protein</fullName>
    </submittedName>
</protein>
<dbReference type="Proteomes" id="UP001458880">
    <property type="component" value="Unassembled WGS sequence"/>
</dbReference>